<evidence type="ECO:0008006" key="6">
    <source>
        <dbReference type="Google" id="ProtNLM"/>
    </source>
</evidence>
<dbReference type="InterPro" id="IPR005814">
    <property type="entry name" value="Aminotrans_3"/>
</dbReference>
<evidence type="ECO:0000256" key="3">
    <source>
        <dbReference type="ARBA" id="ARBA00022898"/>
    </source>
</evidence>
<reference evidence="5" key="1">
    <citation type="submission" date="2020-02" db="EMBL/GenBank/DDBJ databases">
        <authorList>
            <person name="Meier V. D."/>
        </authorList>
    </citation>
    <scope>NUCLEOTIDE SEQUENCE</scope>
    <source>
        <strain evidence="5">AVDCRST_MAG78</strain>
    </source>
</reference>
<dbReference type="GO" id="GO:0009102">
    <property type="term" value="P:biotin biosynthetic process"/>
    <property type="evidence" value="ECO:0007669"/>
    <property type="project" value="TreeGrafter"/>
</dbReference>
<evidence type="ECO:0000256" key="2">
    <source>
        <dbReference type="ARBA" id="ARBA00022679"/>
    </source>
</evidence>
<organism evidence="5">
    <name type="scientific">uncultured Rubrobacteraceae bacterium</name>
    <dbReference type="NCBI Taxonomy" id="349277"/>
    <lineage>
        <taxon>Bacteria</taxon>
        <taxon>Bacillati</taxon>
        <taxon>Actinomycetota</taxon>
        <taxon>Rubrobacteria</taxon>
        <taxon>Rubrobacterales</taxon>
        <taxon>Rubrobacteraceae</taxon>
        <taxon>environmental samples</taxon>
    </lineage>
</organism>
<dbReference type="PANTHER" id="PTHR42684">
    <property type="entry name" value="ADENOSYLMETHIONINE-8-AMINO-7-OXONONANOATE AMINOTRANSFERASE"/>
    <property type="match status" value="1"/>
</dbReference>
<keyword evidence="2" id="KW-0808">Transferase</keyword>
<accession>A0A6J4QDD4</accession>
<dbReference type="InterPro" id="IPR015422">
    <property type="entry name" value="PyrdxlP-dep_Trfase_small"/>
</dbReference>
<evidence type="ECO:0000313" key="5">
    <source>
        <dbReference type="EMBL" id="CAA9441624.1"/>
    </source>
</evidence>
<dbReference type="EMBL" id="CADCVB010000168">
    <property type="protein sequence ID" value="CAA9441624.1"/>
    <property type="molecule type" value="Genomic_DNA"/>
</dbReference>
<evidence type="ECO:0000256" key="1">
    <source>
        <dbReference type="ARBA" id="ARBA00022576"/>
    </source>
</evidence>
<dbReference type="GO" id="GO:0004015">
    <property type="term" value="F:adenosylmethionine-8-amino-7-oxononanoate transaminase activity"/>
    <property type="evidence" value="ECO:0007669"/>
    <property type="project" value="TreeGrafter"/>
</dbReference>
<dbReference type="Gene3D" id="3.90.1150.10">
    <property type="entry name" value="Aspartate Aminotransferase, domain 1"/>
    <property type="match status" value="1"/>
</dbReference>
<proteinExistence type="predicted"/>
<protein>
    <recommendedName>
        <fullName evidence="6">Aminotransferase class III-fold pyridoxal phosphate-dependent enzyme</fullName>
    </recommendedName>
</protein>
<dbReference type="AlphaFoldDB" id="A0A6J4QDD4"/>
<feature type="region of interest" description="Disordered" evidence="4">
    <location>
        <begin position="1"/>
        <end position="34"/>
    </location>
</feature>
<keyword evidence="3" id="KW-0663">Pyridoxal phosphate</keyword>
<feature type="compositionally biased region" description="Basic and acidic residues" evidence="4">
    <location>
        <begin position="1"/>
        <end position="14"/>
    </location>
</feature>
<dbReference type="Gene3D" id="3.40.640.10">
    <property type="entry name" value="Type I PLP-dependent aspartate aminotransferase-like (Major domain)"/>
    <property type="match status" value="1"/>
</dbReference>
<gene>
    <name evidence="5" type="ORF">AVDCRST_MAG78-2500</name>
</gene>
<dbReference type="GO" id="GO:0030170">
    <property type="term" value="F:pyridoxal phosphate binding"/>
    <property type="evidence" value="ECO:0007669"/>
    <property type="project" value="InterPro"/>
</dbReference>
<name>A0A6J4QDD4_9ACTN</name>
<dbReference type="InterPro" id="IPR015421">
    <property type="entry name" value="PyrdxlP-dep_Trfase_major"/>
</dbReference>
<dbReference type="SUPFAM" id="SSF53383">
    <property type="entry name" value="PLP-dependent transferases"/>
    <property type="match status" value="1"/>
</dbReference>
<dbReference type="PANTHER" id="PTHR42684:SF3">
    <property type="entry name" value="ADENOSYLMETHIONINE-8-AMINO-7-OXONONANOATE AMINOTRANSFERASE"/>
    <property type="match status" value="1"/>
</dbReference>
<dbReference type="InterPro" id="IPR015424">
    <property type="entry name" value="PyrdxlP-dep_Trfase"/>
</dbReference>
<sequence length="164" mass="18211">MAFEKRGVIRKQDEEIGTNERGATGRREAPPSDAYEYGKGMANRGSFWHGFANMANVTSENEVVIVRGVGCEVLDQEGRWYLDATAGLWYCNAGYGRQSIAEAVERQMRELPAYSTFGLYANEPALELCERVSRLAPLVDGKVFLTCESPARVTPERGGDDHLE</sequence>
<keyword evidence="1" id="KW-0032">Aminotransferase</keyword>
<evidence type="ECO:0000256" key="4">
    <source>
        <dbReference type="SAM" id="MobiDB-lite"/>
    </source>
</evidence>
<dbReference type="Pfam" id="PF00202">
    <property type="entry name" value="Aminotran_3"/>
    <property type="match status" value="1"/>
</dbReference>